<dbReference type="GO" id="GO:0016020">
    <property type="term" value="C:membrane"/>
    <property type="evidence" value="ECO:0007669"/>
    <property type="project" value="UniProtKB-SubCell"/>
</dbReference>
<keyword evidence="9" id="KW-1185">Reference proteome</keyword>
<dbReference type="OMA" id="AAWFELF"/>
<dbReference type="GO" id="GO:0042910">
    <property type="term" value="F:xenobiotic transmembrane transporter activity"/>
    <property type="evidence" value="ECO:0007669"/>
    <property type="project" value="InterPro"/>
</dbReference>
<accession>S9X0S5</accession>
<feature type="region of interest" description="Disordered" evidence="6">
    <location>
        <begin position="51"/>
        <end position="85"/>
    </location>
</feature>
<evidence type="ECO:0000256" key="5">
    <source>
        <dbReference type="ARBA" id="ARBA00023136"/>
    </source>
</evidence>
<dbReference type="GO" id="GO:1990961">
    <property type="term" value="P:xenobiotic detoxification by transmembrane export across the plasma membrane"/>
    <property type="evidence" value="ECO:0007669"/>
    <property type="project" value="InterPro"/>
</dbReference>
<dbReference type="EMBL" id="KE546992">
    <property type="protein sequence ID" value="EPY50577.1"/>
    <property type="molecule type" value="Genomic_DNA"/>
</dbReference>
<evidence type="ECO:0000256" key="6">
    <source>
        <dbReference type="SAM" id="MobiDB-lite"/>
    </source>
</evidence>
<evidence type="ECO:0000256" key="3">
    <source>
        <dbReference type="ARBA" id="ARBA00022692"/>
    </source>
</evidence>
<comment type="subcellular location">
    <subcellularLocation>
        <location evidence="1">Membrane</location>
        <topology evidence="1">Multi-pass membrane protein</topology>
    </subcellularLocation>
</comment>
<dbReference type="OrthoDB" id="2126698at2759"/>
<dbReference type="InterPro" id="IPR045069">
    <property type="entry name" value="MATE_euk"/>
</dbReference>
<organism evidence="8 9">
    <name type="scientific">Schizosaccharomyces cryophilus (strain OY26 / ATCC MYA-4695 / CBS 11777 / NBRC 106824 / NRRL Y48691)</name>
    <name type="common">Fission yeast</name>
    <dbReference type="NCBI Taxonomy" id="653667"/>
    <lineage>
        <taxon>Eukaryota</taxon>
        <taxon>Fungi</taxon>
        <taxon>Dikarya</taxon>
        <taxon>Ascomycota</taxon>
        <taxon>Taphrinomycotina</taxon>
        <taxon>Schizosaccharomycetes</taxon>
        <taxon>Schizosaccharomycetales</taxon>
        <taxon>Schizosaccharomycetaceae</taxon>
        <taxon>Schizosaccharomyces</taxon>
    </lineage>
</organism>
<reference evidence="8 9" key="1">
    <citation type="journal article" date="2011" name="Science">
        <title>Comparative functional genomics of the fission yeasts.</title>
        <authorList>
            <person name="Rhind N."/>
            <person name="Chen Z."/>
            <person name="Yassour M."/>
            <person name="Thompson D.A."/>
            <person name="Haas B.J."/>
            <person name="Habib N."/>
            <person name="Wapinski I."/>
            <person name="Roy S."/>
            <person name="Lin M.F."/>
            <person name="Heiman D.I."/>
            <person name="Young S.K."/>
            <person name="Furuya K."/>
            <person name="Guo Y."/>
            <person name="Pidoux A."/>
            <person name="Chen H.M."/>
            <person name="Robbertse B."/>
            <person name="Goldberg J.M."/>
            <person name="Aoki K."/>
            <person name="Bayne E.H."/>
            <person name="Berlin A.M."/>
            <person name="Desjardins C.A."/>
            <person name="Dobbs E."/>
            <person name="Dukaj L."/>
            <person name="Fan L."/>
            <person name="FitzGerald M.G."/>
            <person name="French C."/>
            <person name="Gujja S."/>
            <person name="Hansen K."/>
            <person name="Keifenheim D."/>
            <person name="Levin J.Z."/>
            <person name="Mosher R.A."/>
            <person name="Mueller C.A."/>
            <person name="Pfiffner J."/>
            <person name="Priest M."/>
            <person name="Russ C."/>
            <person name="Smialowska A."/>
            <person name="Swoboda P."/>
            <person name="Sykes S.M."/>
            <person name="Vaughn M."/>
            <person name="Vengrova S."/>
            <person name="Yoder R."/>
            <person name="Zeng Q."/>
            <person name="Allshire R."/>
            <person name="Baulcombe D."/>
            <person name="Birren B.W."/>
            <person name="Brown W."/>
            <person name="Ekwall K."/>
            <person name="Kellis M."/>
            <person name="Leatherwood J."/>
            <person name="Levin H."/>
            <person name="Margalit H."/>
            <person name="Martienssen R."/>
            <person name="Nieduszynski C.A."/>
            <person name="Spatafora J.W."/>
            <person name="Friedman N."/>
            <person name="Dalgaard J.Z."/>
            <person name="Baumann P."/>
            <person name="Niki H."/>
            <person name="Regev A."/>
            <person name="Nusbaum C."/>
        </authorList>
    </citation>
    <scope>NUCLEOTIDE SEQUENCE [LARGE SCALE GENOMIC DNA]</scope>
    <source>
        <strain evidence="9">OY26 / ATCC MYA-4695 / CBS 11777 / NBRC 106824 / NRRL Y48691</strain>
    </source>
</reference>
<dbReference type="HOGENOM" id="CLU_012893_1_2_1"/>
<feature type="transmembrane region" description="Helical" evidence="7">
    <location>
        <begin position="253"/>
        <end position="272"/>
    </location>
</feature>
<evidence type="ECO:0000256" key="7">
    <source>
        <dbReference type="SAM" id="Phobius"/>
    </source>
</evidence>
<feature type="transmembrane region" description="Helical" evidence="7">
    <location>
        <begin position="439"/>
        <end position="456"/>
    </location>
</feature>
<feature type="transmembrane region" description="Helical" evidence="7">
    <location>
        <begin position="186"/>
        <end position="204"/>
    </location>
</feature>
<keyword evidence="5 7" id="KW-0472">Membrane</keyword>
<dbReference type="Proteomes" id="UP000015464">
    <property type="component" value="Unassembled WGS sequence"/>
</dbReference>
<dbReference type="CDD" id="cd13132">
    <property type="entry name" value="MATE_eukaryotic"/>
    <property type="match status" value="1"/>
</dbReference>
<dbReference type="RefSeq" id="XP_013024511.1">
    <property type="nucleotide sequence ID" value="XM_013169057.1"/>
</dbReference>
<feature type="transmembrane region" description="Helical" evidence="7">
    <location>
        <begin position="278"/>
        <end position="305"/>
    </location>
</feature>
<evidence type="ECO:0000256" key="1">
    <source>
        <dbReference type="ARBA" id="ARBA00004141"/>
    </source>
</evidence>
<dbReference type="NCBIfam" id="TIGR00797">
    <property type="entry name" value="matE"/>
    <property type="match status" value="1"/>
</dbReference>
<feature type="transmembrane region" description="Helical" evidence="7">
    <location>
        <begin position="405"/>
        <end position="427"/>
    </location>
</feature>
<proteinExistence type="inferred from homology"/>
<feature type="transmembrane region" description="Helical" evidence="7">
    <location>
        <begin position="365"/>
        <end position="385"/>
    </location>
</feature>
<evidence type="ECO:0000313" key="8">
    <source>
        <dbReference type="EMBL" id="EPY50577.1"/>
    </source>
</evidence>
<feature type="transmembrane region" description="Helical" evidence="7">
    <location>
        <begin position="104"/>
        <end position="128"/>
    </location>
</feature>
<keyword evidence="4 7" id="KW-1133">Transmembrane helix</keyword>
<gene>
    <name evidence="8" type="ORF">SPOG_00880</name>
</gene>
<dbReference type="GeneID" id="25035211"/>
<evidence type="ECO:0000256" key="2">
    <source>
        <dbReference type="ARBA" id="ARBA00010199"/>
    </source>
</evidence>
<evidence type="ECO:0000256" key="4">
    <source>
        <dbReference type="ARBA" id="ARBA00022989"/>
    </source>
</evidence>
<feature type="transmembrane region" description="Helical" evidence="7">
    <location>
        <begin position="326"/>
        <end position="345"/>
    </location>
</feature>
<keyword evidence="3 7" id="KW-0812">Transmembrane</keyword>
<dbReference type="STRING" id="653667.S9X0S5"/>
<dbReference type="PANTHER" id="PTHR11206">
    <property type="entry name" value="MULTIDRUG RESISTANCE PROTEIN"/>
    <property type="match status" value="1"/>
</dbReference>
<evidence type="ECO:0000313" key="9">
    <source>
        <dbReference type="Proteomes" id="UP000015464"/>
    </source>
</evidence>
<feature type="region of interest" description="Disordered" evidence="6">
    <location>
        <begin position="1"/>
        <end position="21"/>
    </location>
</feature>
<dbReference type="AlphaFoldDB" id="S9X0S5"/>
<comment type="similarity">
    <text evidence="2">Belongs to the multi antimicrobial extrusion (MATE) (TC 2.A.66.1) family.</text>
</comment>
<dbReference type="eggNOG" id="KOG1347">
    <property type="taxonomic scope" value="Eukaryota"/>
</dbReference>
<feature type="transmembrane region" description="Helical" evidence="7">
    <location>
        <begin position="148"/>
        <end position="166"/>
    </location>
</feature>
<name>S9X0S5_SCHCR</name>
<feature type="transmembrane region" description="Helical" evidence="7">
    <location>
        <begin position="477"/>
        <end position="495"/>
    </location>
</feature>
<dbReference type="InterPro" id="IPR002528">
    <property type="entry name" value="MATE_fam"/>
</dbReference>
<dbReference type="GO" id="GO:0015297">
    <property type="term" value="F:antiporter activity"/>
    <property type="evidence" value="ECO:0007669"/>
    <property type="project" value="InterPro"/>
</dbReference>
<feature type="transmembrane region" description="Helical" evidence="7">
    <location>
        <begin position="501"/>
        <end position="520"/>
    </location>
</feature>
<dbReference type="Pfam" id="PF01554">
    <property type="entry name" value="MatE"/>
    <property type="match status" value="2"/>
</dbReference>
<sequence>MESEQEPILGPNLQQPPNRRRSSIVYGLSRPQFVGSDATSVPPSLQEFIEARQRASRRGHASPATVPTYGSLEEAERETSPSASALSEEIDNVRKSTWKKEFHLLVKFGIPVVLTSLLQYGEVIITVFSLGHLGKTELSAASLSNMTATITAFAIYQGIVSALDTLGTQCFGSGNYELVGLHLQRILSVLCLLQIPIIFIWWNIEPILLFFKQDPTTCYLAGRYMRVLLLASPAYALFESLKRFLQVQGIFQPVTNILAFIVPLNILLNYLLVWSPWFGFGFIGAPIAVTITLWMACAILIWYIVKVNGRQAWGGFSKEALGNWGPLCRLAIPGVVMICSEYWAFELLTFVAGVLGTTDLASMSVLSTTSSVSYTIAFGVAAAAATRVGNLIGAGNTKLAKLSTYVAVSVAALIGLCITSIMVIFRNHWAYLFTSDKDVVQLVAQLVPLCALMNIADNTQCVAGGVLRGQGRQRIGGIVNFVAYYILALPIAIVLCFYLEWGLFGLWVGITVAVFVIAAVETRCALHVNWEHLVEVAEQQIDEARNV</sequence>
<protein>
    <submittedName>
        <fullName evidence="8">MatE family transporter</fullName>
    </submittedName>
</protein>